<dbReference type="GO" id="GO:0016301">
    <property type="term" value="F:kinase activity"/>
    <property type="evidence" value="ECO:0007669"/>
    <property type="project" value="UniProtKB-KW"/>
</dbReference>
<protein>
    <recommendedName>
        <fullName evidence="2">histidine kinase</fullName>
        <ecNumber evidence="2">2.7.13.3</ecNumber>
    </recommendedName>
</protein>
<keyword evidence="5" id="KW-0547">Nucleotide-binding</keyword>
<dbReference type="SUPFAM" id="SSF55874">
    <property type="entry name" value="ATPase domain of HSP90 chaperone/DNA topoisomerase II/histidine kinase"/>
    <property type="match status" value="1"/>
</dbReference>
<evidence type="ECO:0000256" key="6">
    <source>
        <dbReference type="ARBA" id="ARBA00022777"/>
    </source>
</evidence>
<evidence type="ECO:0000256" key="4">
    <source>
        <dbReference type="ARBA" id="ARBA00022679"/>
    </source>
</evidence>
<organism evidence="10 11">
    <name type="scientific">Siminovitchia fordii</name>
    <dbReference type="NCBI Taxonomy" id="254759"/>
    <lineage>
        <taxon>Bacteria</taxon>
        <taxon>Bacillati</taxon>
        <taxon>Bacillota</taxon>
        <taxon>Bacilli</taxon>
        <taxon>Bacillales</taxon>
        <taxon>Bacillaceae</taxon>
        <taxon>Siminovitchia</taxon>
    </lineage>
</organism>
<keyword evidence="7" id="KW-0067">ATP-binding</keyword>
<dbReference type="PANTHER" id="PTHR43711">
    <property type="entry name" value="TWO-COMPONENT HISTIDINE KINASE"/>
    <property type="match status" value="1"/>
</dbReference>
<evidence type="ECO:0000256" key="8">
    <source>
        <dbReference type="ARBA" id="ARBA00023012"/>
    </source>
</evidence>
<keyword evidence="4" id="KW-0808">Transferase</keyword>
<dbReference type="InterPro" id="IPR036890">
    <property type="entry name" value="HATPase_C_sf"/>
</dbReference>
<sequence>MIVLLSIIVMFLCIILFLQYRAKQEKDQHLRYMAEKLEGIMMDSTREQIQIVTDDKQVVHLMMQINQLLDRSREHERNFIHTEASMKRMLANISHDLKTPLTVIVGYLEMLENQSNITVSEQAHLLRKVRKKANELVHLMNTFFDLAKLESGDLVIELERVNLTEIAKQNMLAFYELIETKGFEVDIQLPDKPIWMRGNEEALNRIFNNLISNALKYGADGNWFGLHLCEDKQFITIQIIDRGKGLDEIQQERVFERMYTLEESRNKAFQGSGLGLTITKRLVEAMDGVIQVVSKPYEETIFTIQWKR</sequence>
<dbReference type="Pfam" id="PF02518">
    <property type="entry name" value="HATPase_c"/>
    <property type="match status" value="1"/>
</dbReference>
<keyword evidence="6 10" id="KW-0418">Kinase</keyword>
<accession>A0ABQ4K1P4</accession>
<dbReference type="Gene3D" id="3.30.565.10">
    <property type="entry name" value="Histidine kinase-like ATPase, C-terminal domain"/>
    <property type="match status" value="1"/>
</dbReference>
<dbReference type="InterPro" id="IPR036097">
    <property type="entry name" value="HisK_dim/P_sf"/>
</dbReference>
<dbReference type="InterPro" id="IPR005467">
    <property type="entry name" value="His_kinase_dom"/>
</dbReference>
<evidence type="ECO:0000256" key="2">
    <source>
        <dbReference type="ARBA" id="ARBA00012438"/>
    </source>
</evidence>
<dbReference type="EMBL" id="BOQT01000001">
    <property type="protein sequence ID" value="GIN18890.1"/>
    <property type="molecule type" value="Genomic_DNA"/>
</dbReference>
<dbReference type="InterPro" id="IPR003661">
    <property type="entry name" value="HisK_dim/P_dom"/>
</dbReference>
<evidence type="ECO:0000313" key="10">
    <source>
        <dbReference type="EMBL" id="GIN18890.1"/>
    </source>
</evidence>
<name>A0ABQ4K1P4_9BACI</name>
<evidence type="ECO:0000313" key="11">
    <source>
        <dbReference type="Proteomes" id="UP000680279"/>
    </source>
</evidence>
<evidence type="ECO:0000256" key="1">
    <source>
        <dbReference type="ARBA" id="ARBA00000085"/>
    </source>
</evidence>
<dbReference type="InterPro" id="IPR003594">
    <property type="entry name" value="HATPase_dom"/>
</dbReference>
<keyword evidence="3" id="KW-0597">Phosphoprotein</keyword>
<evidence type="ECO:0000256" key="5">
    <source>
        <dbReference type="ARBA" id="ARBA00022741"/>
    </source>
</evidence>
<comment type="catalytic activity">
    <reaction evidence="1">
        <text>ATP + protein L-histidine = ADP + protein N-phospho-L-histidine.</text>
        <dbReference type="EC" id="2.7.13.3"/>
    </reaction>
</comment>
<dbReference type="CDD" id="cd00082">
    <property type="entry name" value="HisKA"/>
    <property type="match status" value="1"/>
</dbReference>
<evidence type="ECO:0000259" key="9">
    <source>
        <dbReference type="PROSITE" id="PS50109"/>
    </source>
</evidence>
<dbReference type="PRINTS" id="PR00344">
    <property type="entry name" value="BCTRLSENSOR"/>
</dbReference>
<evidence type="ECO:0000256" key="3">
    <source>
        <dbReference type="ARBA" id="ARBA00022553"/>
    </source>
</evidence>
<keyword evidence="8" id="KW-0902">Two-component regulatory system</keyword>
<dbReference type="SMART" id="SM00388">
    <property type="entry name" value="HisKA"/>
    <property type="match status" value="1"/>
</dbReference>
<keyword evidence="11" id="KW-1185">Reference proteome</keyword>
<gene>
    <name evidence="10" type="ORF">J1TS3_00240</name>
</gene>
<dbReference type="PROSITE" id="PS50109">
    <property type="entry name" value="HIS_KIN"/>
    <property type="match status" value="1"/>
</dbReference>
<dbReference type="PANTHER" id="PTHR43711:SF1">
    <property type="entry name" value="HISTIDINE KINASE 1"/>
    <property type="match status" value="1"/>
</dbReference>
<dbReference type="RefSeq" id="WP_212961843.1">
    <property type="nucleotide sequence ID" value="NZ_BOQT01000001.1"/>
</dbReference>
<proteinExistence type="predicted"/>
<dbReference type="SMART" id="SM00387">
    <property type="entry name" value="HATPase_c"/>
    <property type="match status" value="1"/>
</dbReference>
<feature type="domain" description="Histidine kinase" evidence="9">
    <location>
        <begin position="92"/>
        <end position="308"/>
    </location>
</feature>
<reference evidence="10 11" key="1">
    <citation type="submission" date="2021-03" db="EMBL/GenBank/DDBJ databases">
        <title>Antimicrobial resistance genes in bacteria isolated from Japanese honey, and their potential for conferring macrolide and lincosamide resistance in the American foulbrood pathogen Paenibacillus larvae.</title>
        <authorList>
            <person name="Okamoto M."/>
            <person name="Kumagai M."/>
            <person name="Kanamori H."/>
            <person name="Takamatsu D."/>
        </authorList>
    </citation>
    <scope>NUCLEOTIDE SEQUENCE [LARGE SCALE GENOMIC DNA]</scope>
    <source>
        <strain evidence="10 11">J1TS3</strain>
    </source>
</reference>
<dbReference type="Pfam" id="PF00512">
    <property type="entry name" value="HisKA"/>
    <property type="match status" value="1"/>
</dbReference>
<dbReference type="EC" id="2.7.13.3" evidence="2"/>
<dbReference type="SUPFAM" id="SSF47384">
    <property type="entry name" value="Homodimeric domain of signal transducing histidine kinase"/>
    <property type="match status" value="1"/>
</dbReference>
<dbReference type="InterPro" id="IPR004358">
    <property type="entry name" value="Sig_transdc_His_kin-like_C"/>
</dbReference>
<dbReference type="Gene3D" id="1.10.287.130">
    <property type="match status" value="1"/>
</dbReference>
<dbReference type="InterPro" id="IPR050736">
    <property type="entry name" value="Sensor_HK_Regulatory"/>
</dbReference>
<comment type="caution">
    <text evidence="10">The sequence shown here is derived from an EMBL/GenBank/DDBJ whole genome shotgun (WGS) entry which is preliminary data.</text>
</comment>
<dbReference type="Proteomes" id="UP000680279">
    <property type="component" value="Unassembled WGS sequence"/>
</dbReference>
<evidence type="ECO:0000256" key="7">
    <source>
        <dbReference type="ARBA" id="ARBA00022840"/>
    </source>
</evidence>